<feature type="chain" id="PRO_5010370767" evidence="1">
    <location>
        <begin position="20"/>
        <end position="167"/>
    </location>
</feature>
<keyword evidence="4" id="KW-1185">Reference proteome</keyword>
<dbReference type="Gene3D" id="1.20.1270.180">
    <property type="match status" value="1"/>
</dbReference>
<sequence length="167" mass="18948">MRIAKFLCTWIFGSSLCGASASIAHSASIYGSTFDYRKTEPAISQFQGKTSQQIAELCKSESLGTMELTTCAQFKFESAKATLTKAVEATEREIDQSDIELRKRHNPIALPYFKQAQSHWQNYRDSQCYANVYEIGEASIRFIDFWTCMEIITKTRIDELSKPDATQ</sequence>
<feature type="domain" description="Lysozyme inhibitor LprI-like N-terminal" evidence="2">
    <location>
        <begin position="62"/>
        <end position="160"/>
    </location>
</feature>
<feature type="signal peptide" evidence="1">
    <location>
        <begin position="1"/>
        <end position="19"/>
    </location>
</feature>
<accession>A0A1H1JMD5</accession>
<evidence type="ECO:0000313" key="3">
    <source>
        <dbReference type="EMBL" id="SDR51168.1"/>
    </source>
</evidence>
<dbReference type="Proteomes" id="UP000183487">
    <property type="component" value="Unassembled WGS sequence"/>
</dbReference>
<dbReference type="InterPro" id="IPR009739">
    <property type="entry name" value="LprI-like_N"/>
</dbReference>
<dbReference type="EMBL" id="FNKP01000003">
    <property type="protein sequence ID" value="SDR51168.1"/>
    <property type="molecule type" value="Genomic_DNA"/>
</dbReference>
<reference evidence="4" key="1">
    <citation type="submission" date="2016-10" db="EMBL/GenBank/DDBJ databases">
        <authorList>
            <person name="Varghese N."/>
        </authorList>
    </citation>
    <scope>NUCLEOTIDE SEQUENCE [LARGE SCALE GENOMIC DNA]</scope>
    <source>
        <strain evidence="4">GAS106B</strain>
    </source>
</reference>
<name>A0A1H1JMD5_9BURK</name>
<protein>
    <submittedName>
        <fullName evidence="3">Uncharacterized conserved protein YecT, DUF1311 family</fullName>
    </submittedName>
</protein>
<dbReference type="OrthoDB" id="9114478at2"/>
<dbReference type="RefSeq" id="WP_083380207.1">
    <property type="nucleotide sequence ID" value="NZ_FNKP01000003.1"/>
</dbReference>
<keyword evidence="1" id="KW-0732">Signal</keyword>
<evidence type="ECO:0000256" key="1">
    <source>
        <dbReference type="SAM" id="SignalP"/>
    </source>
</evidence>
<dbReference type="AlphaFoldDB" id="A0A1H1JMD5"/>
<evidence type="ECO:0000313" key="4">
    <source>
        <dbReference type="Proteomes" id="UP000183487"/>
    </source>
</evidence>
<organism evidence="3 4">
    <name type="scientific">Paraburkholderia fungorum</name>
    <dbReference type="NCBI Taxonomy" id="134537"/>
    <lineage>
        <taxon>Bacteria</taxon>
        <taxon>Pseudomonadati</taxon>
        <taxon>Pseudomonadota</taxon>
        <taxon>Betaproteobacteria</taxon>
        <taxon>Burkholderiales</taxon>
        <taxon>Burkholderiaceae</taxon>
        <taxon>Paraburkholderia</taxon>
    </lineage>
</organism>
<gene>
    <name evidence="3" type="ORF">SAMN05443245_6851</name>
</gene>
<proteinExistence type="predicted"/>
<evidence type="ECO:0000259" key="2">
    <source>
        <dbReference type="Pfam" id="PF07007"/>
    </source>
</evidence>
<dbReference type="Pfam" id="PF07007">
    <property type="entry name" value="LprI"/>
    <property type="match status" value="1"/>
</dbReference>